<evidence type="ECO:0000313" key="1">
    <source>
        <dbReference type="EMBL" id="KAK3007129.1"/>
    </source>
</evidence>
<dbReference type="AlphaFoldDB" id="A0AA88VF85"/>
<protein>
    <submittedName>
        <fullName evidence="1">Uncharacterized protein</fullName>
    </submittedName>
</protein>
<accession>A0AA88VF85</accession>
<dbReference type="Proteomes" id="UP001188597">
    <property type="component" value="Unassembled WGS sequence"/>
</dbReference>
<keyword evidence="2" id="KW-1185">Reference proteome</keyword>
<organism evidence="1 2">
    <name type="scientific">Escallonia herrerae</name>
    <dbReference type="NCBI Taxonomy" id="1293975"/>
    <lineage>
        <taxon>Eukaryota</taxon>
        <taxon>Viridiplantae</taxon>
        <taxon>Streptophyta</taxon>
        <taxon>Embryophyta</taxon>
        <taxon>Tracheophyta</taxon>
        <taxon>Spermatophyta</taxon>
        <taxon>Magnoliopsida</taxon>
        <taxon>eudicotyledons</taxon>
        <taxon>Gunneridae</taxon>
        <taxon>Pentapetalae</taxon>
        <taxon>asterids</taxon>
        <taxon>campanulids</taxon>
        <taxon>Escalloniales</taxon>
        <taxon>Escalloniaceae</taxon>
        <taxon>Escallonia</taxon>
    </lineage>
</organism>
<gene>
    <name evidence="1" type="ORF">RJ639_016276</name>
</gene>
<proteinExistence type="predicted"/>
<name>A0AA88VF85_9ASTE</name>
<reference evidence="1" key="1">
    <citation type="submission" date="2022-12" db="EMBL/GenBank/DDBJ databases">
        <title>Draft genome assemblies for two species of Escallonia (Escalloniales).</title>
        <authorList>
            <person name="Chanderbali A."/>
            <person name="Dervinis C."/>
            <person name="Anghel I."/>
            <person name="Soltis D."/>
            <person name="Soltis P."/>
            <person name="Zapata F."/>
        </authorList>
    </citation>
    <scope>NUCLEOTIDE SEQUENCE</scope>
    <source>
        <strain evidence="1">UCBG64.0493</strain>
        <tissue evidence="1">Leaf</tissue>
    </source>
</reference>
<comment type="caution">
    <text evidence="1">The sequence shown here is derived from an EMBL/GenBank/DDBJ whole genome shotgun (WGS) entry which is preliminary data.</text>
</comment>
<sequence length="34" mass="3780">MTRSAFLSKINGSREKIMPLKTSQALLEKGLTTK</sequence>
<evidence type="ECO:0000313" key="2">
    <source>
        <dbReference type="Proteomes" id="UP001188597"/>
    </source>
</evidence>
<dbReference type="EMBL" id="JAVXUP010001903">
    <property type="protein sequence ID" value="KAK3007129.1"/>
    <property type="molecule type" value="Genomic_DNA"/>
</dbReference>